<keyword evidence="2" id="KW-1185">Reference proteome</keyword>
<sequence>MNKTRVEMIIETLRDNPMQRFTARDLAAEFLKRYPTEMAEKQSNPRFDTKEKLLVQLAAEIGGERTVEAKKRCANIATQDKPRPRLYYWDANPQQRDELNNEIDADENAQEIDLPVLTPSYSEQELYPLLIEFLHKEHGLYCQRINEKTSKNSHGSGGNHWLHPDVVAVEPLDQHWDPVVKDCVRYGNNSSVRLWSFEVKKHLTKGNVRESFFQAVSNSTWANFGYLVATGLNNDIEPELQMLGSLHGIGVLLLNTQSLFDSQILIPARERTNIDWQSVNRIVSENTDFQRFIEQVGIYSQTGRLVKSVWNK</sequence>
<name>A0A095ZCN0_9BURK</name>
<evidence type="ECO:0008006" key="3">
    <source>
        <dbReference type="Google" id="ProtNLM"/>
    </source>
</evidence>
<comment type="caution">
    <text evidence="1">The sequence shown here is derived from an EMBL/GenBank/DDBJ whole genome shotgun (WGS) entry which is preliminary data.</text>
</comment>
<dbReference type="Proteomes" id="UP000029629">
    <property type="component" value="Unassembled WGS sequence"/>
</dbReference>
<dbReference type="eggNOG" id="COG2958">
    <property type="taxonomic scope" value="Bacteria"/>
</dbReference>
<gene>
    <name evidence="1" type="ORF">HMPREF2130_00775</name>
</gene>
<evidence type="ECO:0000313" key="2">
    <source>
        <dbReference type="Proteomes" id="UP000029629"/>
    </source>
</evidence>
<accession>A0A095ZCN0</accession>
<reference evidence="1 2" key="1">
    <citation type="submission" date="2014-07" db="EMBL/GenBank/DDBJ databases">
        <authorList>
            <person name="McCorrison J."/>
            <person name="Sanka R."/>
            <person name="Torralba M."/>
            <person name="Gillis M."/>
            <person name="Haft D.H."/>
            <person name="Methe B."/>
            <person name="Sutton G."/>
            <person name="Nelson K.E."/>
        </authorList>
    </citation>
    <scope>NUCLEOTIDE SEQUENCE [LARGE SCALE GENOMIC DNA]</scope>
    <source>
        <strain evidence="1 2">DNF00040</strain>
    </source>
</reference>
<protein>
    <recommendedName>
        <fullName evidence="3">HrgA protein</fullName>
    </recommendedName>
</protein>
<dbReference type="OrthoDB" id="5289528at2"/>
<dbReference type="EMBL" id="JRNI01000003">
    <property type="protein sequence ID" value="KGF32510.1"/>
    <property type="molecule type" value="Genomic_DNA"/>
</dbReference>
<proteinExistence type="predicted"/>
<dbReference type="AlphaFoldDB" id="A0A095ZCN0"/>
<dbReference type="RefSeq" id="WP_036557087.1">
    <property type="nucleotide sequence ID" value="NZ_JRNI01000003.1"/>
</dbReference>
<evidence type="ECO:0000313" key="1">
    <source>
        <dbReference type="EMBL" id="KGF32510.1"/>
    </source>
</evidence>
<organism evidence="1 2">
    <name type="scientific">Oligella urethralis DNF00040</name>
    <dbReference type="NCBI Taxonomy" id="1401065"/>
    <lineage>
        <taxon>Bacteria</taxon>
        <taxon>Pseudomonadati</taxon>
        <taxon>Pseudomonadota</taxon>
        <taxon>Betaproteobacteria</taxon>
        <taxon>Burkholderiales</taxon>
        <taxon>Alcaligenaceae</taxon>
        <taxon>Oligella</taxon>
    </lineage>
</organism>